<dbReference type="EMBL" id="CAJNOK010003596">
    <property type="protein sequence ID" value="CAF0907512.1"/>
    <property type="molecule type" value="Genomic_DNA"/>
</dbReference>
<dbReference type="EMBL" id="CAJOBA010003597">
    <property type="protein sequence ID" value="CAF3687118.1"/>
    <property type="molecule type" value="Genomic_DNA"/>
</dbReference>
<dbReference type="Proteomes" id="UP000682733">
    <property type="component" value="Unassembled WGS sequence"/>
</dbReference>
<gene>
    <name evidence="1" type="ORF">OVA965_LOCUS9949</name>
    <name evidence="2" type="ORF">TMI583_LOCUS9945</name>
</gene>
<proteinExistence type="predicted"/>
<sequence>MINERHSFTTTTTTPTSTRFTCNQALIQSQGPYCDGGCAVATAIPLMCIKSVSPSTCANSIYNSVEVNQGLICTDFNVYLSISSGATYKKVSLSNSTDIYISYNSSAWATEIGANNWAVTTHIDLTQRPLNTSPGLYPPIINRFLFYTLVFHLVTGSLPLIRCRVGQVCTIQIPIADWDTGNVLRCRWSTGSPVDECGDICFTGSATSSFSTAQLSTSDCTITWLAAFKPSQTQSTYVAAITVEDFVNNASLVALSSVPLQMLILAYAPLAGACSINPNITGVRPNRACIGVPINVTLTETIIAQVYCANSSITEFLTSTPMYMTKTSVLPVGASAPTSYYITMTWTPTEDQYGPQVFCASPIDNKGLSGSQYCINYVAGLGSPDLIQSAYIIGTQSPIGVVFSNQSIFSVQATGTVHRPGRNGTYIKIIHQNGTVVWQIDCGYDANSTYPDLLYTNQTILFIVRNPNWVPGALYYITFDSGASSGTAFCGPESKPELGCKRSDFWNFTIWDSHQSSTTTTTTTAGTIPSVTTRSLSTTTANPALTTTGIAVTITTGGTTTAAITTTTSVTTTTTSSKAQLQICHTLTDG</sequence>
<protein>
    <submittedName>
        <fullName evidence="2">Uncharacterized protein</fullName>
    </submittedName>
</protein>
<name>A0A8S2HUE0_9BILA</name>
<accession>A0A8S2HUE0</accession>
<dbReference type="AlphaFoldDB" id="A0A8S2HUE0"/>
<evidence type="ECO:0000313" key="1">
    <source>
        <dbReference type="EMBL" id="CAF0907512.1"/>
    </source>
</evidence>
<evidence type="ECO:0000313" key="3">
    <source>
        <dbReference type="Proteomes" id="UP000682733"/>
    </source>
</evidence>
<reference evidence="2" key="1">
    <citation type="submission" date="2021-02" db="EMBL/GenBank/DDBJ databases">
        <authorList>
            <person name="Nowell W R."/>
        </authorList>
    </citation>
    <scope>NUCLEOTIDE SEQUENCE</scope>
</reference>
<comment type="caution">
    <text evidence="2">The sequence shown here is derived from an EMBL/GenBank/DDBJ whole genome shotgun (WGS) entry which is preliminary data.</text>
</comment>
<organism evidence="2 3">
    <name type="scientific">Didymodactylos carnosus</name>
    <dbReference type="NCBI Taxonomy" id="1234261"/>
    <lineage>
        <taxon>Eukaryota</taxon>
        <taxon>Metazoa</taxon>
        <taxon>Spiralia</taxon>
        <taxon>Gnathifera</taxon>
        <taxon>Rotifera</taxon>
        <taxon>Eurotatoria</taxon>
        <taxon>Bdelloidea</taxon>
        <taxon>Philodinida</taxon>
        <taxon>Philodinidae</taxon>
        <taxon>Didymodactylos</taxon>
    </lineage>
</organism>
<dbReference type="Proteomes" id="UP000677228">
    <property type="component" value="Unassembled WGS sequence"/>
</dbReference>
<evidence type="ECO:0000313" key="2">
    <source>
        <dbReference type="EMBL" id="CAF3687118.1"/>
    </source>
</evidence>